<sequence length="134" mass="14736">MPTQGSLPLEIRNTSAQPLLVNLPDNSSVLLTTNSSLEYIQDPAKFNRNVKPGLEIFYGIETRAPQNGACLVEAATGKIIWGFDKKTFHVHGQGMIGDIDPEHPGIECYAGEAKGGFEFSFIPLMAKGFWIKRK</sequence>
<evidence type="ECO:0000313" key="2">
    <source>
        <dbReference type="EMBL" id="CAG4999460.1"/>
    </source>
</evidence>
<comment type="caution">
    <text evidence="2">The sequence shown here is derived from an EMBL/GenBank/DDBJ whole genome shotgun (WGS) entry which is preliminary data.</text>
</comment>
<dbReference type="InterPro" id="IPR049366">
    <property type="entry name" value="RGL11_C"/>
</dbReference>
<dbReference type="Pfam" id="PF21348">
    <property type="entry name" value="RGL11_C"/>
    <property type="match status" value="1"/>
</dbReference>
<protein>
    <recommendedName>
        <fullName evidence="1">Rhamnogalacturonan lyase family 11 C-terminal domain-containing protein</fullName>
    </recommendedName>
</protein>
<reference evidence="2" key="1">
    <citation type="submission" date="2021-04" db="EMBL/GenBank/DDBJ databases">
        <authorList>
            <person name="Rodrigo-Torres L."/>
            <person name="Arahal R. D."/>
            <person name="Lucena T."/>
        </authorList>
    </citation>
    <scope>NUCLEOTIDE SEQUENCE</scope>
    <source>
        <strain evidence="2">CECT 9275</strain>
    </source>
</reference>
<dbReference type="EMBL" id="CAJRAF010000002">
    <property type="protein sequence ID" value="CAG4999460.1"/>
    <property type="molecule type" value="Genomic_DNA"/>
</dbReference>
<evidence type="ECO:0000259" key="1">
    <source>
        <dbReference type="Pfam" id="PF21348"/>
    </source>
</evidence>
<organism evidence="2 3">
    <name type="scientific">Dyadobacter helix</name>
    <dbReference type="NCBI Taxonomy" id="2822344"/>
    <lineage>
        <taxon>Bacteria</taxon>
        <taxon>Pseudomonadati</taxon>
        <taxon>Bacteroidota</taxon>
        <taxon>Cytophagia</taxon>
        <taxon>Cytophagales</taxon>
        <taxon>Spirosomataceae</taxon>
        <taxon>Dyadobacter</taxon>
    </lineage>
</organism>
<feature type="domain" description="Rhamnogalacturonan lyase family 11 C-terminal" evidence="1">
    <location>
        <begin position="25"/>
        <end position="114"/>
    </location>
</feature>
<dbReference type="Proteomes" id="UP000680038">
    <property type="component" value="Unassembled WGS sequence"/>
</dbReference>
<keyword evidence="3" id="KW-1185">Reference proteome</keyword>
<evidence type="ECO:0000313" key="3">
    <source>
        <dbReference type="Proteomes" id="UP000680038"/>
    </source>
</evidence>
<gene>
    <name evidence="2" type="ORF">DYBT9275_02233</name>
</gene>
<proteinExistence type="predicted"/>
<dbReference type="AlphaFoldDB" id="A0A916JC72"/>
<name>A0A916JC72_9BACT</name>
<accession>A0A916JC72</accession>